<dbReference type="InterPro" id="IPR016024">
    <property type="entry name" value="ARM-type_fold"/>
</dbReference>
<name>A0A2N9BBY3_STRCX</name>
<dbReference type="InterPro" id="IPR007111">
    <property type="entry name" value="NACHT_NTPase"/>
</dbReference>
<gene>
    <name evidence="3" type="ORF">SCNRRL3882_4310</name>
</gene>
<dbReference type="Gene3D" id="3.40.50.300">
    <property type="entry name" value="P-loop containing nucleotide triphosphate hydrolases"/>
    <property type="match status" value="1"/>
</dbReference>
<feature type="region of interest" description="Disordered" evidence="1">
    <location>
        <begin position="272"/>
        <end position="303"/>
    </location>
</feature>
<dbReference type="Proteomes" id="UP000235464">
    <property type="component" value="Chromosome I"/>
</dbReference>
<dbReference type="RefSeq" id="WP_010036235.1">
    <property type="nucleotide sequence ID" value="NZ_LT962942.1"/>
</dbReference>
<dbReference type="Pfam" id="PF05729">
    <property type="entry name" value="NACHT"/>
    <property type="match status" value="1"/>
</dbReference>
<dbReference type="SUPFAM" id="SSF52540">
    <property type="entry name" value="P-loop containing nucleoside triphosphate hydrolases"/>
    <property type="match status" value="1"/>
</dbReference>
<evidence type="ECO:0000313" key="4">
    <source>
        <dbReference type="Proteomes" id="UP000235464"/>
    </source>
</evidence>
<dbReference type="PANTHER" id="PTHR46844">
    <property type="entry name" value="SLR5058 PROTEIN"/>
    <property type="match status" value="1"/>
</dbReference>
<dbReference type="InterPro" id="IPR009003">
    <property type="entry name" value="Peptidase_S1_PA"/>
</dbReference>
<protein>
    <recommendedName>
        <fullName evidence="2">NACHT domain-containing protein</fullName>
    </recommendedName>
</protein>
<reference evidence="4" key="1">
    <citation type="submission" date="2017-11" db="EMBL/GenBank/DDBJ databases">
        <authorList>
            <person name="Wibberg D."/>
        </authorList>
    </citation>
    <scope>NUCLEOTIDE SEQUENCE [LARGE SCALE GENOMIC DNA]</scope>
</reference>
<dbReference type="Pfam" id="PF13365">
    <property type="entry name" value="Trypsin_2"/>
    <property type="match status" value="1"/>
</dbReference>
<dbReference type="SUPFAM" id="SSF48371">
    <property type="entry name" value="ARM repeat"/>
    <property type="match status" value="1"/>
</dbReference>
<dbReference type="PANTHER" id="PTHR46844:SF1">
    <property type="entry name" value="SLR5058 PROTEIN"/>
    <property type="match status" value="1"/>
</dbReference>
<proteinExistence type="predicted"/>
<dbReference type="Gene3D" id="2.40.10.10">
    <property type="entry name" value="Trypsin-like serine proteases"/>
    <property type="match status" value="1"/>
</dbReference>
<dbReference type="OrthoDB" id="135105at2"/>
<evidence type="ECO:0000259" key="2">
    <source>
        <dbReference type="Pfam" id="PF05729"/>
    </source>
</evidence>
<dbReference type="SUPFAM" id="SSF50494">
    <property type="entry name" value="Trypsin-like serine proteases"/>
    <property type="match status" value="1"/>
</dbReference>
<accession>A0A2N9BBY3</accession>
<dbReference type="EMBL" id="LT963352">
    <property type="protein sequence ID" value="SOR80857.1"/>
    <property type="molecule type" value="Genomic_DNA"/>
</dbReference>
<evidence type="ECO:0000256" key="1">
    <source>
        <dbReference type="SAM" id="MobiDB-lite"/>
    </source>
</evidence>
<evidence type="ECO:0000313" key="3">
    <source>
        <dbReference type="EMBL" id="SOR80857.1"/>
    </source>
</evidence>
<feature type="domain" description="NACHT" evidence="2">
    <location>
        <begin position="326"/>
        <end position="477"/>
    </location>
</feature>
<dbReference type="InterPro" id="IPR043504">
    <property type="entry name" value="Peptidase_S1_PA_chymotrypsin"/>
</dbReference>
<organism evidence="3 4">
    <name type="scientific">Streptomyces chartreusis NRRL 3882</name>
    <dbReference type="NCBI Taxonomy" id="1079985"/>
    <lineage>
        <taxon>Bacteria</taxon>
        <taxon>Bacillati</taxon>
        <taxon>Actinomycetota</taxon>
        <taxon>Actinomycetes</taxon>
        <taxon>Kitasatosporales</taxon>
        <taxon>Streptomycetaceae</taxon>
        <taxon>Streptomyces</taxon>
    </lineage>
</organism>
<sequence>MTGRFERVAQVVGTGDDSQPRLMGSGFLLVGDLAITAAHAVRDGTRRYEVRTVASARRAVVRTVVPHPGRDLALLVLDAERDSLPPVRFAELPRDMGQIAVHAVGFPQFTLEEAQPRSHQMNGTIQLGSDRTAHQIQMAVGTSDPWPSTTSGSPWSGYSGAGILTVSEGMLAGVVTSHRPTGDRRVLTGTGLDDLRDPEFLRVLAEHDVEASPLPARQVTVPAASPPHWLPPGVDAVLDRQREEADELPYRFRQDRRPRRLTAVYVRQVLSRPEEREAEGAVGRESAETGPGTSPTREAGPPQRLEDVLAEVLGGGTGGHLLVEAGPGVGKSTLLNSCALDMGGAVRTAPSASGALVPLMVTASRLAETGHSLESAVARTTGLDTGDGTLPRLPPGARWLILVDALDEVHHDQRGRFIHRLADHAGSDAPGTLCVLVTTRPDPEATEELKKAGFPTYRLDPFSRPRLEEFARTWFTDSGHPELAEDFLRQLDEGGLSDLLRSPLLATVTAIVFENAPGTPLPDHRWALYEQFRMQLLTAKRDRAEEGWRRLTARAGGVPRARGAVGWLREHLEELVLHLAHARVADGAQDLLWTALRWWEEHGTDEQGRRFGAVPPLDGWPNAVMDALLATGLLVREGSGVEFLHTTFAEHLAAEVLAAGLPEAFDLRDETWRTSLLAASGHTGHPLSELHRDALVHYCHRHRAGGRRLLEWLLTEAHGSQELAGALLAGRCPAEDTHYQRFLEIVEARSGPAVWRMLSGIRHPAVEAYLHDRAFRAGAPYQVEAATALMAHRPADAAQALVRISAAPNARMFDLRHAASALLDTHPEHEDEAATVLQAVLRHRRAEDYDRQQAAATLAELGDDHAAQAARILTEIAGDPLLDWSRRLSAAMALPRFGERHRPVAAQVIRDLVSDPLSPSYFRRRAADQLASLGSAYADEAAQVLQGIAADPDVDPLERTLSAMELTHFRPQQREYAARACRAIMDDVTLDAHHRAYAGRFLARLGGTYAEEARHRAQRILEARSSGKWARRAAQQIVDSTPKETPGDQRSAWQRILDDRRTSPGLRLHTATLMAEAGSGAADEVACALYSVLVDRYSSPGERAGAAVALQKLGTAERETTVRRIRSRLMDTRTARKDRLIAARALLELQVPVPVSDPALWQDLVADREVEPGDAEKALKALRGTRGGQVGETAAALRRRLSDPRLDAEQREQVAQRLHSLGEPWLGLIVTGLRADLNRPDRDSRHRRNAARALLALGGSHVPTDPAVLFALATDRRTSGRERLLAARALLCVDGQRAEEVARVVRTIATRRSSGEMDWTTSGNRSLAEDILVDLGEPYADDSARAVRRAAGRPWTRARDRIAMAGLLTALGETHEPAAARILKGLIRRRSTSRRDRVRAAEELAGLGGPYTDEAVEVFRAFAHGRLVVARDRRDLARFMATVGGRHRTSAADVLAGLITSPWTTAEDRGRDVKDLVDLGAEFRPEAMRLLRAVIDGDGYAPEAKQGAEQLLAWLTSDTRVSSA</sequence>
<keyword evidence="4" id="KW-1185">Reference proteome</keyword>
<dbReference type="InterPro" id="IPR027417">
    <property type="entry name" value="P-loop_NTPase"/>
</dbReference>